<dbReference type="InterPro" id="IPR000560">
    <property type="entry name" value="His_Pase_clade-2"/>
</dbReference>
<name>A0A077ZRS8_STYLE</name>
<dbReference type="PANTHER" id="PTHR11567">
    <property type="entry name" value="ACID PHOSPHATASE-RELATED"/>
    <property type="match status" value="1"/>
</dbReference>
<dbReference type="GO" id="GO:0016791">
    <property type="term" value="F:phosphatase activity"/>
    <property type="evidence" value="ECO:0007669"/>
    <property type="project" value="TreeGrafter"/>
</dbReference>
<evidence type="ECO:0000313" key="3">
    <source>
        <dbReference type="EMBL" id="CDW72179.1"/>
    </source>
</evidence>
<evidence type="ECO:0000256" key="2">
    <source>
        <dbReference type="ARBA" id="ARBA00022801"/>
    </source>
</evidence>
<sequence length="300" mass="34718">MGLGMLTSVGMRQHYLLGSEVRQRYIQDQRLLDSEYNADQIEIYSTLIERTYYSALSQFSGIYPNIQQNIKNQKLSQTQQKNAILPIQVGTDPDYDKLLFEEFKAIDQKDNQMLQTLEASLNKTNQIGSNDQIFDEIQQAQANGLKMPFTLTEQDQMTIKDFKRFDLESKYALKRDAALFDSQTLRKIIADKLILRVQNNTDLRLILMSLHDTDISLLLVTIDQPQNEQPPVATTLFLELYKSSNTSQDVLYIRAKYNDRLLNLHKYCYDTDNSIKFNTNLLKLVQVLVKLSEQLLGLLL</sequence>
<comment type="similarity">
    <text evidence="1">Belongs to the histidine acid phosphatase family.</text>
</comment>
<dbReference type="PANTHER" id="PTHR11567:SF110">
    <property type="entry name" value="2-PHOSPHOXYLOSE PHOSPHATASE 1"/>
    <property type="match status" value="1"/>
</dbReference>
<reference evidence="3 4" key="1">
    <citation type="submission" date="2014-06" db="EMBL/GenBank/DDBJ databases">
        <authorList>
            <person name="Swart Estienne"/>
        </authorList>
    </citation>
    <scope>NUCLEOTIDE SEQUENCE [LARGE SCALE GENOMIC DNA]</scope>
    <source>
        <strain evidence="3 4">130c</strain>
    </source>
</reference>
<dbReference type="Pfam" id="PF00328">
    <property type="entry name" value="His_Phos_2"/>
    <property type="match status" value="1"/>
</dbReference>
<dbReference type="AlphaFoldDB" id="A0A077ZRS8"/>
<keyword evidence="2" id="KW-0378">Hydrolase</keyword>
<organism evidence="3 4">
    <name type="scientific">Stylonychia lemnae</name>
    <name type="common">Ciliate</name>
    <dbReference type="NCBI Taxonomy" id="5949"/>
    <lineage>
        <taxon>Eukaryota</taxon>
        <taxon>Sar</taxon>
        <taxon>Alveolata</taxon>
        <taxon>Ciliophora</taxon>
        <taxon>Intramacronucleata</taxon>
        <taxon>Spirotrichea</taxon>
        <taxon>Stichotrichia</taxon>
        <taxon>Sporadotrichida</taxon>
        <taxon>Oxytrichidae</taxon>
        <taxon>Stylonychinae</taxon>
        <taxon>Stylonychia</taxon>
    </lineage>
</organism>
<dbReference type="Gene3D" id="3.40.50.1240">
    <property type="entry name" value="Phosphoglycerate mutase-like"/>
    <property type="match status" value="1"/>
</dbReference>
<evidence type="ECO:0000256" key="1">
    <source>
        <dbReference type="ARBA" id="ARBA00005375"/>
    </source>
</evidence>
<dbReference type="InterPro" id="IPR029033">
    <property type="entry name" value="His_PPase_superfam"/>
</dbReference>
<protein>
    <submittedName>
        <fullName evidence="3">Lysosomal acid phosphatase-like</fullName>
    </submittedName>
</protein>
<dbReference type="InParanoid" id="A0A077ZRS8"/>
<dbReference type="OrthoDB" id="282934at2759"/>
<proteinExistence type="inferred from homology"/>
<gene>
    <name evidence="3" type="primary">Contig16212.g17270</name>
    <name evidence="3" type="ORF">STYLEM_1134</name>
</gene>
<keyword evidence="4" id="KW-1185">Reference proteome</keyword>
<dbReference type="SUPFAM" id="SSF53254">
    <property type="entry name" value="Phosphoglycerate mutase-like"/>
    <property type="match status" value="1"/>
</dbReference>
<evidence type="ECO:0000313" key="4">
    <source>
        <dbReference type="Proteomes" id="UP000039865"/>
    </source>
</evidence>
<dbReference type="EMBL" id="CCKQ01001072">
    <property type="protein sequence ID" value="CDW72179.1"/>
    <property type="molecule type" value="Genomic_DNA"/>
</dbReference>
<dbReference type="Proteomes" id="UP000039865">
    <property type="component" value="Unassembled WGS sequence"/>
</dbReference>
<dbReference type="InterPro" id="IPR050645">
    <property type="entry name" value="Histidine_acid_phosphatase"/>
</dbReference>
<dbReference type="OMA" id="PSETNCE"/>
<accession>A0A077ZRS8</accession>